<proteinExistence type="predicted"/>
<dbReference type="PANTHER" id="PTHR45631">
    <property type="entry name" value="OS07G0107800 PROTEIN-RELATED"/>
    <property type="match status" value="1"/>
</dbReference>
<dbReference type="EMBL" id="BJWL01000011">
    <property type="protein sequence ID" value="GFY97104.1"/>
    <property type="molecule type" value="Genomic_DNA"/>
</dbReference>
<protein>
    <recommendedName>
        <fullName evidence="2">Malectin-like domain-containing protein</fullName>
    </recommendedName>
</protein>
<evidence type="ECO:0000313" key="4">
    <source>
        <dbReference type="Proteomes" id="UP000585474"/>
    </source>
</evidence>
<comment type="caution">
    <text evidence="3">The sequence shown here is derived from an EMBL/GenBank/DDBJ whole genome shotgun (WGS) entry which is preliminary data.</text>
</comment>
<evidence type="ECO:0000256" key="1">
    <source>
        <dbReference type="ARBA" id="ARBA00004167"/>
    </source>
</evidence>
<dbReference type="PANTHER" id="PTHR45631:SF202">
    <property type="entry name" value="SENESCENCE-INDUCED RECEPTOR-LIKE SERINE_THREONINE-PROTEIN KINASE"/>
    <property type="match status" value="1"/>
</dbReference>
<dbReference type="Pfam" id="PF12819">
    <property type="entry name" value="Malectin_like"/>
    <property type="match status" value="1"/>
</dbReference>
<evidence type="ECO:0000259" key="2">
    <source>
        <dbReference type="Pfam" id="PF12819"/>
    </source>
</evidence>
<organism evidence="3 4">
    <name type="scientific">Actinidia rufa</name>
    <dbReference type="NCBI Taxonomy" id="165716"/>
    <lineage>
        <taxon>Eukaryota</taxon>
        <taxon>Viridiplantae</taxon>
        <taxon>Streptophyta</taxon>
        <taxon>Embryophyta</taxon>
        <taxon>Tracheophyta</taxon>
        <taxon>Spermatophyta</taxon>
        <taxon>Magnoliopsida</taxon>
        <taxon>eudicotyledons</taxon>
        <taxon>Gunneridae</taxon>
        <taxon>Pentapetalae</taxon>
        <taxon>asterids</taxon>
        <taxon>Ericales</taxon>
        <taxon>Actinidiaceae</taxon>
        <taxon>Actinidia</taxon>
    </lineage>
</organism>
<dbReference type="OrthoDB" id="2017114at2759"/>
<reference evidence="3 4" key="1">
    <citation type="submission" date="2019-07" db="EMBL/GenBank/DDBJ databases">
        <title>De Novo Assembly of kiwifruit Actinidia rufa.</title>
        <authorList>
            <person name="Sugita-Konishi S."/>
            <person name="Sato K."/>
            <person name="Mori E."/>
            <person name="Abe Y."/>
            <person name="Kisaki G."/>
            <person name="Hamano K."/>
            <person name="Suezawa K."/>
            <person name="Otani M."/>
            <person name="Fukuda T."/>
            <person name="Manabe T."/>
            <person name="Gomi K."/>
            <person name="Tabuchi M."/>
            <person name="Akimitsu K."/>
            <person name="Kataoka I."/>
        </authorList>
    </citation>
    <scope>NUCLEOTIDE SEQUENCE [LARGE SCALE GENOMIC DNA]</scope>
    <source>
        <strain evidence="4">cv. Fuchu</strain>
    </source>
</reference>
<accession>A0A7J0FEH0</accession>
<dbReference type="AlphaFoldDB" id="A0A7J0FEH0"/>
<comment type="subcellular location">
    <subcellularLocation>
        <location evidence="1">Membrane</location>
        <topology evidence="1">Single-pass membrane protein</topology>
    </subcellularLocation>
</comment>
<evidence type="ECO:0000313" key="3">
    <source>
        <dbReference type="EMBL" id="GFY97104.1"/>
    </source>
</evidence>
<name>A0A7J0FEH0_9ERIC</name>
<gene>
    <name evidence="3" type="ORF">Acr_11g0014100</name>
</gene>
<dbReference type="InterPro" id="IPR024788">
    <property type="entry name" value="Malectin-like_Carb-bd_dom"/>
</dbReference>
<sequence length="178" mass="20167">MLGHCRYKDDVYDRLWFPVQTPTTNLVTVETKLTTDVLSNNDYKPPPVVMRTAVRPASDNGSLVLSWKPKDTTSGYYVYMHFFEVDSTVHIPRQFSIDLNGIPWLKAENLPVNKALTAFATAALKGVELKLTIAPTNISTFPPLLNAVEIYIEKPLQQLYTQLEDGTYKPTRSYFYSG</sequence>
<feature type="domain" description="Malectin-like" evidence="2">
    <location>
        <begin position="5"/>
        <end position="151"/>
    </location>
</feature>
<dbReference type="Proteomes" id="UP000585474">
    <property type="component" value="Unassembled WGS sequence"/>
</dbReference>
<keyword evidence="4" id="KW-1185">Reference proteome</keyword>
<dbReference type="GO" id="GO:0016020">
    <property type="term" value="C:membrane"/>
    <property type="evidence" value="ECO:0007669"/>
    <property type="project" value="UniProtKB-SubCell"/>
</dbReference>